<dbReference type="Proteomes" id="UP000324022">
    <property type="component" value="Unassembled WGS sequence"/>
</dbReference>
<evidence type="ECO:0000313" key="3">
    <source>
        <dbReference type="Proteomes" id="UP000324022"/>
    </source>
</evidence>
<dbReference type="PANTHER" id="PTHR34598:SF3">
    <property type="entry name" value="OXIDOREDUCTASE AN1597"/>
    <property type="match status" value="1"/>
</dbReference>
<keyword evidence="3" id="KW-1185">Reference proteome</keyword>
<evidence type="ECO:0000313" key="2">
    <source>
        <dbReference type="EMBL" id="SPO30764.1"/>
    </source>
</evidence>
<dbReference type="OrthoDB" id="412788at2759"/>
<accession>A0A5C3EJE0</accession>
<dbReference type="AlphaFoldDB" id="A0A5C3EJE0"/>
<name>A0A5C3EJE0_9BASI</name>
<dbReference type="InterPro" id="IPR044053">
    <property type="entry name" value="AsaB-like"/>
</dbReference>
<organism evidence="2 3">
    <name type="scientific">Ustilago trichophora</name>
    <dbReference type="NCBI Taxonomy" id="86804"/>
    <lineage>
        <taxon>Eukaryota</taxon>
        <taxon>Fungi</taxon>
        <taxon>Dikarya</taxon>
        <taxon>Basidiomycota</taxon>
        <taxon>Ustilaginomycotina</taxon>
        <taxon>Ustilaginomycetes</taxon>
        <taxon>Ustilaginales</taxon>
        <taxon>Ustilaginaceae</taxon>
        <taxon>Ustilago</taxon>
    </lineage>
</organism>
<sequence>MTIPHMSAQSITQGGVQDGSVWGELLFTFSDSELDHDPDTYLQLQTPHRERPKKPIWKQLHSLRPELESLGSCSDQDQLDVARAKLAQRGFAALTHHSKVLEESALETQYDYSLFVLENQDDAKPFSHSIPPRLMKKITGADEVIVWNTVKRDSTASLSASLSDDYERQRTPQGIESRFDKPLEPPALFAHIDQDPSYGTAVCSMAIAATPWLLTQPLSPIHPLKAIEINLAKNYSRTMIINLWRPVGGKVYDKPLAVADFRSLDKNSLSRHANPFGCGYDVHDHDGQRWHFIPHQTNDEVLVFKCYDSLSLQQQQEQQQEEQEDSDEKHQVEALYGAHCAVTRLKGAYPIPPPNAPPRKSVEFRFVAVWR</sequence>
<reference evidence="2 3" key="1">
    <citation type="submission" date="2018-03" db="EMBL/GenBank/DDBJ databases">
        <authorList>
            <person name="Guldener U."/>
        </authorList>
    </citation>
    <scope>NUCLEOTIDE SEQUENCE [LARGE SCALE GENOMIC DNA]</scope>
    <source>
        <strain evidence="2 3">NBRC100155</strain>
    </source>
</reference>
<dbReference type="GO" id="GO:0016491">
    <property type="term" value="F:oxidoreductase activity"/>
    <property type="evidence" value="ECO:0007669"/>
    <property type="project" value="InterPro"/>
</dbReference>
<evidence type="ECO:0008006" key="4">
    <source>
        <dbReference type="Google" id="ProtNLM"/>
    </source>
</evidence>
<dbReference type="NCBIfam" id="NF041278">
    <property type="entry name" value="CmcJ_NvfI_EfuI"/>
    <property type="match status" value="1"/>
</dbReference>
<proteinExistence type="inferred from homology"/>
<evidence type="ECO:0000256" key="1">
    <source>
        <dbReference type="ARBA" id="ARBA00023604"/>
    </source>
</evidence>
<gene>
    <name evidence="2" type="ORF">UTRI_05381</name>
</gene>
<protein>
    <recommendedName>
        <fullName evidence="4">GA4 desaturase</fullName>
    </recommendedName>
</protein>
<dbReference type="PANTHER" id="PTHR34598">
    <property type="entry name" value="BLL6449 PROTEIN"/>
    <property type="match status" value="1"/>
</dbReference>
<dbReference type="EMBL" id="OOIN01000034">
    <property type="protein sequence ID" value="SPO30764.1"/>
    <property type="molecule type" value="Genomic_DNA"/>
</dbReference>
<comment type="similarity">
    <text evidence="1">Belongs to the asaB hydroxylase/desaturase family.</text>
</comment>